<comment type="caution">
    <text evidence="1">The sequence shown here is derived from an EMBL/GenBank/DDBJ whole genome shotgun (WGS) entry which is preliminary data.</text>
</comment>
<name>A0A397HEE7_9GLOM</name>
<dbReference type="AlphaFoldDB" id="A0A397HEE7"/>
<proteinExistence type="predicted"/>
<protein>
    <submittedName>
        <fullName evidence="1">Uncharacterized protein</fullName>
    </submittedName>
</protein>
<sequence>MLHILETSEVDETHSYTKRRKYISLEKLIHNRTWKESEEKISCIVEDIWNNPTLTSEVAKKPH</sequence>
<dbReference type="EMBL" id="PQFF01000328">
    <property type="protein sequence ID" value="RHZ59663.1"/>
    <property type="molecule type" value="Genomic_DNA"/>
</dbReference>
<gene>
    <name evidence="1" type="ORF">Glove_362g9</name>
</gene>
<dbReference type="Proteomes" id="UP000266861">
    <property type="component" value="Unassembled WGS sequence"/>
</dbReference>
<reference evidence="1 2" key="1">
    <citation type="submission" date="2018-08" db="EMBL/GenBank/DDBJ databases">
        <title>Genome and evolution of the arbuscular mycorrhizal fungus Diversispora epigaea (formerly Glomus versiforme) and its bacterial endosymbionts.</title>
        <authorList>
            <person name="Sun X."/>
            <person name="Fei Z."/>
            <person name="Harrison M."/>
        </authorList>
    </citation>
    <scope>NUCLEOTIDE SEQUENCE [LARGE SCALE GENOMIC DNA]</scope>
    <source>
        <strain evidence="1 2">IT104</strain>
    </source>
</reference>
<evidence type="ECO:0000313" key="1">
    <source>
        <dbReference type="EMBL" id="RHZ59663.1"/>
    </source>
</evidence>
<keyword evidence="2" id="KW-1185">Reference proteome</keyword>
<dbReference type="OrthoDB" id="2438082at2759"/>
<accession>A0A397HEE7</accession>
<evidence type="ECO:0000313" key="2">
    <source>
        <dbReference type="Proteomes" id="UP000266861"/>
    </source>
</evidence>
<organism evidence="1 2">
    <name type="scientific">Diversispora epigaea</name>
    <dbReference type="NCBI Taxonomy" id="1348612"/>
    <lineage>
        <taxon>Eukaryota</taxon>
        <taxon>Fungi</taxon>
        <taxon>Fungi incertae sedis</taxon>
        <taxon>Mucoromycota</taxon>
        <taxon>Glomeromycotina</taxon>
        <taxon>Glomeromycetes</taxon>
        <taxon>Diversisporales</taxon>
        <taxon>Diversisporaceae</taxon>
        <taxon>Diversispora</taxon>
    </lineage>
</organism>